<evidence type="ECO:0008006" key="3">
    <source>
        <dbReference type="Google" id="ProtNLM"/>
    </source>
</evidence>
<protein>
    <recommendedName>
        <fullName evidence="3">Peptidase A2 domain-containing protein</fullName>
    </recommendedName>
</protein>
<proteinExistence type="predicted"/>
<reference evidence="1 2" key="1">
    <citation type="journal article" date="2019" name="Sci. Rep.">
        <title>Orb-weaving spider Araneus ventricosus genome elucidates the spidroin gene catalogue.</title>
        <authorList>
            <person name="Kono N."/>
            <person name="Nakamura H."/>
            <person name="Ohtoshi R."/>
            <person name="Moran D.A.P."/>
            <person name="Shinohara A."/>
            <person name="Yoshida Y."/>
            <person name="Fujiwara M."/>
            <person name="Mori M."/>
            <person name="Tomita M."/>
            <person name="Arakawa K."/>
        </authorList>
    </citation>
    <scope>NUCLEOTIDE SEQUENCE [LARGE SCALE GENOMIC DNA]</scope>
</reference>
<keyword evidence="2" id="KW-1185">Reference proteome</keyword>
<dbReference type="Proteomes" id="UP000499080">
    <property type="component" value="Unassembled WGS sequence"/>
</dbReference>
<dbReference type="EMBL" id="BGPR01010095">
    <property type="protein sequence ID" value="GBN44200.1"/>
    <property type="molecule type" value="Genomic_DNA"/>
</dbReference>
<comment type="caution">
    <text evidence="1">The sequence shown here is derived from an EMBL/GenBank/DDBJ whole genome shotgun (WGS) entry which is preliminary data.</text>
</comment>
<evidence type="ECO:0000313" key="2">
    <source>
        <dbReference type="Proteomes" id="UP000499080"/>
    </source>
</evidence>
<organism evidence="1 2">
    <name type="scientific">Araneus ventricosus</name>
    <name type="common">Orbweaver spider</name>
    <name type="synonym">Epeira ventricosa</name>
    <dbReference type="NCBI Taxonomy" id="182803"/>
    <lineage>
        <taxon>Eukaryota</taxon>
        <taxon>Metazoa</taxon>
        <taxon>Ecdysozoa</taxon>
        <taxon>Arthropoda</taxon>
        <taxon>Chelicerata</taxon>
        <taxon>Arachnida</taxon>
        <taxon>Araneae</taxon>
        <taxon>Araneomorphae</taxon>
        <taxon>Entelegynae</taxon>
        <taxon>Araneoidea</taxon>
        <taxon>Araneidae</taxon>
        <taxon>Araneus</taxon>
    </lineage>
</organism>
<gene>
    <name evidence="1" type="ORF">AVEN_148423_1</name>
</gene>
<name>A0A4Y2P0X8_ARAVE</name>
<evidence type="ECO:0000313" key="1">
    <source>
        <dbReference type="EMBL" id="GBN44200.1"/>
    </source>
</evidence>
<sequence length="91" mass="10154">MSILRDTGASIDLVSRNHVSSEDFTGETIWVKQPLELNFTCLLLARIELQSSDFGRIVTKTAVIEATLDNGVYMLGNRTADLIARQKKPQM</sequence>
<dbReference type="AlphaFoldDB" id="A0A4Y2P0X8"/>
<accession>A0A4Y2P0X8</accession>